<dbReference type="AlphaFoldDB" id="A0A4U8Q2A7"/>
<evidence type="ECO:0000256" key="3">
    <source>
        <dbReference type="PROSITE-ProRule" id="PRU00520"/>
    </source>
</evidence>
<proteinExistence type="inferred from homology"/>
<comment type="caution">
    <text evidence="6">The sequence shown here is derived from an EMBL/GenBank/DDBJ whole genome shotgun (WGS) entry which is preliminary data.</text>
</comment>
<sequence length="90" mass="10354">MKVRKRLIILGTGSEKRLKPRLFFMAGKMGLSGWIINMSTGVLEAEFQGDERRIQKYIDRITAEYNLNMDNIRCELVEMDEADDGSLRIG</sequence>
<dbReference type="Pfam" id="PF00708">
    <property type="entry name" value="Acylphosphatase"/>
    <property type="match status" value="1"/>
</dbReference>
<evidence type="ECO:0000256" key="1">
    <source>
        <dbReference type="ARBA" id="ARBA00015991"/>
    </source>
</evidence>
<dbReference type="Proteomes" id="UP000306509">
    <property type="component" value="Unassembled WGS sequence"/>
</dbReference>
<dbReference type="Gene3D" id="3.30.70.100">
    <property type="match status" value="1"/>
</dbReference>
<dbReference type="STRING" id="180332.GCA_000797495_05881"/>
<gene>
    <name evidence="6" type="ORF">DSM106044_04365</name>
</gene>
<protein>
    <recommendedName>
        <fullName evidence="1">Acylphosphatase</fullName>
    </recommendedName>
    <alternativeName>
        <fullName evidence="2">Acylphosphate phosphohydrolase</fullName>
    </alternativeName>
</protein>
<name>A0A4U8Q2A7_9FIRM</name>
<dbReference type="EMBL" id="QGQD01000083">
    <property type="protein sequence ID" value="TLC98830.1"/>
    <property type="molecule type" value="Genomic_DNA"/>
</dbReference>
<evidence type="ECO:0000313" key="7">
    <source>
        <dbReference type="Proteomes" id="UP000306509"/>
    </source>
</evidence>
<dbReference type="RefSeq" id="WP_027295764.1">
    <property type="nucleotide sequence ID" value="NZ_CABMJZ010000123.1"/>
</dbReference>
<comment type="similarity">
    <text evidence="4">Belongs to the acylphosphatase family.</text>
</comment>
<organism evidence="6 7">
    <name type="scientific">Robinsoniella peoriensis</name>
    <dbReference type="NCBI Taxonomy" id="180332"/>
    <lineage>
        <taxon>Bacteria</taxon>
        <taxon>Bacillati</taxon>
        <taxon>Bacillota</taxon>
        <taxon>Clostridia</taxon>
        <taxon>Lachnospirales</taxon>
        <taxon>Lachnospiraceae</taxon>
        <taxon>Robinsoniella</taxon>
    </lineage>
</organism>
<evidence type="ECO:0000256" key="2">
    <source>
        <dbReference type="ARBA" id="ARBA00032904"/>
    </source>
</evidence>
<dbReference type="InterPro" id="IPR001792">
    <property type="entry name" value="Acylphosphatase-like_dom"/>
</dbReference>
<dbReference type="SUPFAM" id="SSF54975">
    <property type="entry name" value="Acylphosphatase/BLUF domain-like"/>
    <property type="match status" value="1"/>
</dbReference>
<reference evidence="6 7" key="1">
    <citation type="journal article" date="2019" name="Anaerobe">
        <title>Detection of Robinsoniella peoriensis in multiple bone samples of a trauma patient.</title>
        <authorList>
            <person name="Schrottner P."/>
            <person name="Hartwich K."/>
            <person name="Bunk B."/>
            <person name="Schober I."/>
            <person name="Helbig S."/>
            <person name="Rudolph W.W."/>
            <person name="Gunzer F."/>
        </authorList>
    </citation>
    <scope>NUCLEOTIDE SEQUENCE [LARGE SCALE GENOMIC DNA]</scope>
    <source>
        <strain evidence="6 7">DSM 106044</strain>
    </source>
</reference>
<dbReference type="PROSITE" id="PS51160">
    <property type="entry name" value="ACYLPHOSPHATASE_3"/>
    <property type="match status" value="1"/>
</dbReference>
<accession>A0A4U8Q2A7</accession>
<dbReference type="InterPro" id="IPR036046">
    <property type="entry name" value="Acylphosphatase-like_dom_sf"/>
</dbReference>
<evidence type="ECO:0000313" key="6">
    <source>
        <dbReference type="EMBL" id="TLC98830.1"/>
    </source>
</evidence>
<feature type="domain" description="Acylphosphatase-like" evidence="5">
    <location>
        <begin position="1"/>
        <end position="90"/>
    </location>
</feature>
<dbReference type="OrthoDB" id="9808093at2"/>
<keyword evidence="7" id="KW-1185">Reference proteome</keyword>
<evidence type="ECO:0000256" key="4">
    <source>
        <dbReference type="RuleBase" id="RU004168"/>
    </source>
</evidence>
<comment type="caution">
    <text evidence="3">Lacks conserved residue(s) required for the propagation of feature annotation.</text>
</comment>
<evidence type="ECO:0000259" key="5">
    <source>
        <dbReference type="PROSITE" id="PS51160"/>
    </source>
</evidence>